<evidence type="ECO:0000313" key="2">
    <source>
        <dbReference type="EMBL" id="QHT98398.1"/>
    </source>
</evidence>
<feature type="transmembrane region" description="Helical" evidence="1">
    <location>
        <begin position="71"/>
        <end position="90"/>
    </location>
</feature>
<proteinExistence type="predicted"/>
<sequence length="98" mass="11131">MVCRVIDECRCYAYKGETNQFCGTRRGPDVVHCPKDCCFGGCPDDGSRQPFRFIDRPTQRNVLENLKPIEVSISILLCIVVLLGLFHLDLKITSVRKI</sequence>
<protein>
    <submittedName>
        <fullName evidence="2">Uncharacterized protein</fullName>
    </submittedName>
</protein>
<accession>A0A6C0IYH7</accession>
<name>A0A6C0IYH7_9ZZZZ</name>
<evidence type="ECO:0000256" key="1">
    <source>
        <dbReference type="SAM" id="Phobius"/>
    </source>
</evidence>
<keyword evidence="1" id="KW-0812">Transmembrane</keyword>
<organism evidence="2">
    <name type="scientific">viral metagenome</name>
    <dbReference type="NCBI Taxonomy" id="1070528"/>
    <lineage>
        <taxon>unclassified sequences</taxon>
        <taxon>metagenomes</taxon>
        <taxon>organismal metagenomes</taxon>
    </lineage>
</organism>
<reference evidence="2" key="1">
    <citation type="journal article" date="2020" name="Nature">
        <title>Giant virus diversity and host interactions through global metagenomics.</title>
        <authorList>
            <person name="Schulz F."/>
            <person name="Roux S."/>
            <person name="Paez-Espino D."/>
            <person name="Jungbluth S."/>
            <person name="Walsh D.A."/>
            <person name="Denef V.J."/>
            <person name="McMahon K.D."/>
            <person name="Konstantinidis K.T."/>
            <person name="Eloe-Fadrosh E.A."/>
            <person name="Kyrpides N.C."/>
            <person name="Woyke T."/>
        </authorList>
    </citation>
    <scope>NUCLEOTIDE SEQUENCE</scope>
    <source>
        <strain evidence="2">GVMAG-M-3300025652-16</strain>
    </source>
</reference>
<keyword evidence="1" id="KW-1133">Transmembrane helix</keyword>
<dbReference type="AlphaFoldDB" id="A0A6C0IYH7"/>
<keyword evidence="1" id="KW-0472">Membrane</keyword>
<dbReference type="EMBL" id="MN740292">
    <property type="protein sequence ID" value="QHT98398.1"/>
    <property type="molecule type" value="Genomic_DNA"/>
</dbReference>